<evidence type="ECO:0000256" key="2">
    <source>
        <dbReference type="ARBA" id="ARBA00022679"/>
    </source>
</evidence>
<keyword evidence="1" id="KW-0723">Serine/threonine-protein kinase</keyword>
<comment type="similarity">
    <text evidence="6">Belongs to the protein kinase superfamily. CK1 Ser/Thr protein kinase family.</text>
</comment>
<dbReference type="InterPro" id="IPR047916">
    <property type="entry name" value="TTBK_Asator-like_STKc"/>
</dbReference>
<proteinExistence type="inferred from homology"/>
<feature type="non-terminal residue" evidence="11">
    <location>
        <position position="1"/>
    </location>
</feature>
<dbReference type="EMBL" id="KL363448">
    <property type="protein sequence ID" value="KFD45639.1"/>
    <property type="molecule type" value="Genomic_DNA"/>
</dbReference>
<dbReference type="GO" id="GO:0015630">
    <property type="term" value="C:microtubule cytoskeleton"/>
    <property type="evidence" value="ECO:0007669"/>
    <property type="project" value="UniProtKB-ARBA"/>
</dbReference>
<dbReference type="GO" id="GO:0004674">
    <property type="term" value="F:protein serine/threonine kinase activity"/>
    <property type="evidence" value="ECO:0007669"/>
    <property type="project" value="UniProtKB-KW"/>
</dbReference>
<dbReference type="Pfam" id="PF00069">
    <property type="entry name" value="Pkinase"/>
    <property type="match status" value="1"/>
</dbReference>
<evidence type="ECO:0000256" key="1">
    <source>
        <dbReference type="ARBA" id="ARBA00022527"/>
    </source>
</evidence>
<dbReference type="PROSITE" id="PS00107">
    <property type="entry name" value="PROTEIN_KINASE_ATP"/>
    <property type="match status" value="1"/>
</dbReference>
<keyword evidence="3 7" id="KW-0547">Nucleotide-binding</keyword>
<evidence type="ECO:0000256" key="3">
    <source>
        <dbReference type="ARBA" id="ARBA00022741"/>
    </source>
</evidence>
<dbReference type="CDD" id="cd14017">
    <property type="entry name" value="STKc_TTBK"/>
    <property type="match status" value="1"/>
</dbReference>
<evidence type="ECO:0000256" key="5">
    <source>
        <dbReference type="ARBA" id="ARBA00022840"/>
    </source>
</evidence>
<dbReference type="PANTHER" id="PTHR11909">
    <property type="entry name" value="CASEIN KINASE-RELATED"/>
    <property type="match status" value="1"/>
</dbReference>
<dbReference type="InterPro" id="IPR000719">
    <property type="entry name" value="Prot_kinase_dom"/>
</dbReference>
<dbReference type="SUPFAM" id="SSF56112">
    <property type="entry name" value="Protein kinase-like (PK-like)"/>
    <property type="match status" value="1"/>
</dbReference>
<dbReference type="AlphaFoldDB" id="A0A085MYK3"/>
<keyword evidence="2" id="KW-0808">Transferase</keyword>
<reference evidence="11 12" key="1">
    <citation type="journal article" date="2014" name="Nat. Genet.">
        <title>Genome and transcriptome of the porcine whipworm Trichuris suis.</title>
        <authorList>
            <person name="Jex A.R."/>
            <person name="Nejsum P."/>
            <person name="Schwarz E.M."/>
            <person name="Hu L."/>
            <person name="Young N.D."/>
            <person name="Hall R.S."/>
            <person name="Korhonen P.K."/>
            <person name="Liao S."/>
            <person name="Thamsborg S."/>
            <person name="Xia J."/>
            <person name="Xu P."/>
            <person name="Wang S."/>
            <person name="Scheerlinck J.P."/>
            <person name="Hofmann A."/>
            <person name="Sternberg P.W."/>
            <person name="Wang J."/>
            <person name="Gasser R.B."/>
        </authorList>
    </citation>
    <scope>NUCLEOTIDE SEQUENCE [LARGE SCALE GENOMIC DNA]</scope>
    <source>
        <strain evidence="11">DCEP-RM93F</strain>
        <strain evidence="10">DCEP-RM93M</strain>
    </source>
</reference>
<keyword evidence="4" id="KW-0418">Kinase</keyword>
<gene>
    <name evidence="10" type="ORF">M513_13486</name>
    <name evidence="11" type="ORF">M514_13486</name>
</gene>
<dbReference type="InterPro" id="IPR011009">
    <property type="entry name" value="Kinase-like_dom_sf"/>
</dbReference>
<organism evidence="11">
    <name type="scientific">Trichuris suis</name>
    <name type="common">pig whipworm</name>
    <dbReference type="NCBI Taxonomy" id="68888"/>
    <lineage>
        <taxon>Eukaryota</taxon>
        <taxon>Metazoa</taxon>
        <taxon>Ecdysozoa</taxon>
        <taxon>Nematoda</taxon>
        <taxon>Enoplea</taxon>
        <taxon>Dorylaimia</taxon>
        <taxon>Trichinellida</taxon>
        <taxon>Trichuridae</taxon>
        <taxon>Trichuris</taxon>
    </lineage>
</organism>
<dbReference type="PROSITE" id="PS50011">
    <property type="entry name" value="PROTEIN_KINASE_DOM"/>
    <property type="match status" value="1"/>
</dbReference>
<evidence type="ECO:0000313" key="11">
    <source>
        <dbReference type="EMBL" id="KFD62299.1"/>
    </source>
</evidence>
<sequence length="380" mass="43695">PTLSECQRLLAGRSRLQRVHRNRIEPFIPSFECADSLGRMSGKYDPLDLPIGSVFQKNWTVALKLGQGGFGAVYKVQDNERQEKFYALKIERTNIVNSVLKMDTNVLLKVRSKKHICRFIACGRNEEINYLIMSLAGPNLEDLFEKSPNHKFSASTTLQIAIQGVEALKDVHDAGFLHRDVKPANFALGRDSQARVLKLLDFGLARQILTNEGKLRPPRKALGFRGTERYASVNAHDSKELGRHDDLISLFYMIMEFKNGSLPWGVNDEFEVVGDKKRTALEKGWTTIPKRLQQIYANISKWTYFKTPDYKWLMNQFALVANDEGVSLDNPFDWEGEQPPKDTKKDSHKVSEYPYERQYEAEKTVRCKQKKETEEKDEEE</sequence>
<evidence type="ECO:0000256" key="8">
    <source>
        <dbReference type="SAM" id="MobiDB-lite"/>
    </source>
</evidence>
<dbReference type="Proteomes" id="UP000030764">
    <property type="component" value="Unassembled WGS sequence"/>
</dbReference>
<dbReference type="InterPro" id="IPR050235">
    <property type="entry name" value="CK1_Ser-Thr_kinase"/>
</dbReference>
<feature type="binding site" evidence="7">
    <location>
        <position position="89"/>
    </location>
    <ligand>
        <name>ATP</name>
        <dbReference type="ChEBI" id="CHEBI:30616"/>
    </ligand>
</feature>
<dbReference type="EMBL" id="KL367598">
    <property type="protein sequence ID" value="KFD62299.1"/>
    <property type="molecule type" value="Genomic_DNA"/>
</dbReference>
<evidence type="ECO:0000256" key="7">
    <source>
        <dbReference type="PROSITE-ProRule" id="PRU10141"/>
    </source>
</evidence>
<keyword evidence="5 7" id="KW-0067">ATP-binding</keyword>
<feature type="region of interest" description="Disordered" evidence="8">
    <location>
        <begin position="330"/>
        <end position="380"/>
    </location>
</feature>
<evidence type="ECO:0000313" key="10">
    <source>
        <dbReference type="EMBL" id="KFD45639.1"/>
    </source>
</evidence>
<dbReference type="InterPro" id="IPR017441">
    <property type="entry name" value="Protein_kinase_ATP_BS"/>
</dbReference>
<accession>A0A085MYK3</accession>
<dbReference type="GO" id="GO:0005524">
    <property type="term" value="F:ATP binding"/>
    <property type="evidence" value="ECO:0007669"/>
    <property type="project" value="UniProtKB-UniRule"/>
</dbReference>
<dbReference type="Gene3D" id="1.10.510.10">
    <property type="entry name" value="Transferase(Phosphotransferase) domain 1"/>
    <property type="match status" value="1"/>
</dbReference>
<feature type="domain" description="Protein kinase" evidence="9">
    <location>
        <begin position="59"/>
        <end position="333"/>
    </location>
</feature>
<keyword evidence="12" id="KW-1185">Reference proteome</keyword>
<dbReference type="SMART" id="SM00220">
    <property type="entry name" value="S_TKc"/>
    <property type="match status" value="1"/>
</dbReference>
<name>A0A085MYK3_9BILA</name>
<dbReference type="Proteomes" id="UP000030758">
    <property type="component" value="Unassembled WGS sequence"/>
</dbReference>
<dbReference type="FunFam" id="3.30.200.20:FF:000358">
    <property type="entry name" value="Tau tubulin kinase 2b"/>
    <property type="match status" value="1"/>
</dbReference>
<evidence type="ECO:0000259" key="9">
    <source>
        <dbReference type="PROSITE" id="PS50011"/>
    </source>
</evidence>
<feature type="compositionally biased region" description="Basic and acidic residues" evidence="8">
    <location>
        <begin position="338"/>
        <end position="374"/>
    </location>
</feature>
<evidence type="ECO:0000256" key="6">
    <source>
        <dbReference type="ARBA" id="ARBA00061588"/>
    </source>
</evidence>
<protein>
    <recommendedName>
        <fullName evidence="9">Protein kinase domain-containing protein</fullName>
    </recommendedName>
</protein>
<evidence type="ECO:0000256" key="4">
    <source>
        <dbReference type="ARBA" id="ARBA00022777"/>
    </source>
</evidence>
<evidence type="ECO:0000313" key="12">
    <source>
        <dbReference type="Proteomes" id="UP000030764"/>
    </source>
</evidence>